<protein>
    <submittedName>
        <fullName evidence="2">Protein pigeon-like</fullName>
    </submittedName>
</protein>
<feature type="non-terminal residue" evidence="2">
    <location>
        <position position="146"/>
    </location>
</feature>
<proteinExistence type="predicted"/>
<accession>A0A979FN34</accession>
<dbReference type="CTD" id="35200"/>
<name>A0A979FN34_HYAAZ</name>
<dbReference type="RefSeq" id="XP_047738137.1">
    <property type="nucleotide sequence ID" value="XM_047882181.1"/>
</dbReference>
<gene>
    <name evidence="2" type="primary">LOC125178450</name>
</gene>
<dbReference type="KEGG" id="hazt:125178450"/>
<organism evidence="1 2">
    <name type="scientific">Hyalella azteca</name>
    <name type="common">Amphipod</name>
    <dbReference type="NCBI Taxonomy" id="294128"/>
    <lineage>
        <taxon>Eukaryota</taxon>
        <taxon>Metazoa</taxon>
        <taxon>Ecdysozoa</taxon>
        <taxon>Arthropoda</taxon>
        <taxon>Crustacea</taxon>
        <taxon>Multicrustacea</taxon>
        <taxon>Malacostraca</taxon>
        <taxon>Eumalacostraca</taxon>
        <taxon>Peracarida</taxon>
        <taxon>Amphipoda</taxon>
        <taxon>Senticaudata</taxon>
        <taxon>Talitrida</taxon>
        <taxon>Talitroidea</taxon>
        <taxon>Hyalellidae</taxon>
        <taxon>Hyalella</taxon>
    </lineage>
</organism>
<dbReference type="PANTHER" id="PTHR13630">
    <property type="entry name" value="GAMMA-SECRETASE-ACTIVATING PROTEIN"/>
    <property type="match status" value="1"/>
</dbReference>
<evidence type="ECO:0000313" key="2">
    <source>
        <dbReference type="RefSeq" id="XP_047738137.1"/>
    </source>
</evidence>
<reference evidence="2" key="1">
    <citation type="submission" date="2025-08" db="UniProtKB">
        <authorList>
            <consortium name="RefSeq"/>
        </authorList>
    </citation>
    <scope>IDENTIFICATION</scope>
</reference>
<evidence type="ECO:0000313" key="1">
    <source>
        <dbReference type="Proteomes" id="UP000694843"/>
    </source>
</evidence>
<dbReference type="GeneID" id="125178450"/>
<dbReference type="OrthoDB" id="9997853at2759"/>
<dbReference type="InterPro" id="IPR026172">
    <property type="entry name" value="GSAP_fam"/>
</dbReference>
<dbReference type="GO" id="GO:1902004">
    <property type="term" value="P:positive regulation of amyloid-beta formation"/>
    <property type="evidence" value="ECO:0007669"/>
    <property type="project" value="TreeGrafter"/>
</dbReference>
<dbReference type="AlphaFoldDB" id="A0A979FN34"/>
<dbReference type="PANTHER" id="PTHR13630:SF1">
    <property type="entry name" value="GAMMA-SECRETASE-ACTIVATING PROTEIN"/>
    <property type="match status" value="1"/>
</dbReference>
<dbReference type="Proteomes" id="UP000694843">
    <property type="component" value="Unplaced"/>
</dbReference>
<sequence length="146" mass="15877">MSVLNVPLELAGLDSPGVAGFGSDYRDEGLLHITADPWLDMRVLASPGGALCICHHYIYKSREAMTPADPACLEVYVAYSVTLLHQRCVLHAVLDCVPWTTAHTAQPCYALTPEYQYLVVVIPGVCCHLLDVSLDHTPAPHLLCPP</sequence>
<dbReference type="GO" id="GO:0005802">
    <property type="term" value="C:trans-Golgi network"/>
    <property type="evidence" value="ECO:0007669"/>
    <property type="project" value="TreeGrafter"/>
</dbReference>
<keyword evidence="1" id="KW-1185">Reference proteome</keyword>